<dbReference type="PANTHER" id="PTHR43009">
    <property type="entry name" value="HOMOGENTISATE SOLANESYLTRANSFERASE, CHLOROPLASTIC"/>
    <property type="match status" value="1"/>
</dbReference>
<dbReference type="GO" id="GO:0016740">
    <property type="term" value="F:transferase activity"/>
    <property type="evidence" value="ECO:0007669"/>
    <property type="project" value="UniProtKB-KW"/>
</dbReference>
<dbReference type="EMBL" id="JBGMDY010000008">
    <property type="protein sequence ID" value="KAL2323842.1"/>
    <property type="molecule type" value="Genomic_DNA"/>
</dbReference>
<comment type="caution">
    <text evidence="8">The sequence shown here is derived from an EMBL/GenBank/DDBJ whole genome shotgun (WGS) entry which is preliminary data.</text>
</comment>
<keyword evidence="5 7" id="KW-1133">Transmembrane helix</keyword>
<feature type="transmembrane region" description="Helical" evidence="7">
    <location>
        <begin position="242"/>
        <end position="262"/>
    </location>
</feature>
<keyword evidence="4 7" id="KW-0812">Transmembrane</keyword>
<dbReference type="Pfam" id="PF01040">
    <property type="entry name" value="UbiA"/>
    <property type="match status" value="1"/>
</dbReference>
<accession>A0ABD1LJZ8</accession>
<dbReference type="InterPro" id="IPR000537">
    <property type="entry name" value="UbiA_prenyltransferase"/>
</dbReference>
<dbReference type="Gene3D" id="1.10.357.140">
    <property type="entry name" value="UbiA prenyltransferase"/>
    <property type="match status" value="1"/>
</dbReference>
<dbReference type="GO" id="GO:0031969">
    <property type="term" value="C:chloroplast membrane"/>
    <property type="evidence" value="ECO:0007669"/>
    <property type="project" value="UniProtKB-SubCell"/>
</dbReference>
<dbReference type="Gene3D" id="1.20.120.1780">
    <property type="entry name" value="UbiA prenyltransferase"/>
    <property type="match status" value="1"/>
</dbReference>
<proteinExistence type="inferred from homology"/>
<dbReference type="AlphaFoldDB" id="A0ABD1LJZ8"/>
<evidence type="ECO:0000256" key="6">
    <source>
        <dbReference type="ARBA" id="ARBA00023136"/>
    </source>
</evidence>
<feature type="transmembrane region" description="Helical" evidence="7">
    <location>
        <begin position="215"/>
        <end position="235"/>
    </location>
</feature>
<evidence type="ECO:0000256" key="7">
    <source>
        <dbReference type="SAM" id="Phobius"/>
    </source>
</evidence>
<reference evidence="8 9" key="1">
    <citation type="submission" date="2024-08" db="EMBL/GenBank/DDBJ databases">
        <title>Insights into the chromosomal genome structure of Flemingia macrophylla.</title>
        <authorList>
            <person name="Ding Y."/>
            <person name="Zhao Y."/>
            <person name="Bi W."/>
            <person name="Wu M."/>
            <person name="Zhao G."/>
            <person name="Gong Y."/>
            <person name="Li W."/>
            <person name="Zhang P."/>
        </authorList>
    </citation>
    <scope>NUCLEOTIDE SEQUENCE [LARGE SCALE GENOMIC DNA]</scope>
    <source>
        <strain evidence="8">DYQJB</strain>
        <tissue evidence="8">Leaf</tissue>
    </source>
</reference>
<evidence type="ECO:0000256" key="2">
    <source>
        <dbReference type="ARBA" id="ARBA00005985"/>
    </source>
</evidence>
<dbReference type="PANTHER" id="PTHR43009:SF6">
    <property type="entry name" value="HOMOGENTISATE PHYTYLTRANSFERASE 1, CHLOROPLASTIC"/>
    <property type="match status" value="1"/>
</dbReference>
<dbReference type="InterPro" id="IPR044878">
    <property type="entry name" value="UbiA_sf"/>
</dbReference>
<name>A0ABD1LJZ8_9FABA</name>
<comment type="similarity">
    <text evidence="2">Belongs to the UbiA prenyltransferase family.</text>
</comment>
<sequence>MDSGVLASSHACSVTTGGNLCLTRHSTKNLYYANSSAIKGLHLKGKSQIEHNALRFKHCKFIEEGSTHQECNRKNVAKAVPEPSFESEPRAFHSKTIFNSTKNLLVALYKLSLPYSMIGMVISITSSSFLAVDKLSDISPLFFIGLLQAVVPHMFIIMYVNGVNQMFDFEIDKINKPYLPLTSGQLSFKAIVIISATFLILSIWLSWIIGSWPLIWRLISIFLLWTAYSINVPLLRWKRNPWLTTMIMVVSSALILPISSFLHMQTFVLKRPTVFPRSLIFVIVFMSFYSAGVTLAKDMPDVEGDKAHGIDTFSISMGQKRVFWICVFLFETAFGVAIVAGATSPYLWSQFVTVVGHVVLASVLYYKANYVDFQSKSSIASFYRLIWKVILFKTTLTIYAVQY</sequence>
<protein>
    <submittedName>
        <fullName evidence="8">Uncharacterized protein</fullName>
    </submittedName>
</protein>
<evidence type="ECO:0000256" key="4">
    <source>
        <dbReference type="ARBA" id="ARBA00022692"/>
    </source>
</evidence>
<keyword evidence="9" id="KW-1185">Reference proteome</keyword>
<feature type="transmembrane region" description="Helical" evidence="7">
    <location>
        <begin position="322"/>
        <end position="340"/>
    </location>
</feature>
<feature type="transmembrane region" description="Helical" evidence="7">
    <location>
        <begin position="346"/>
        <end position="365"/>
    </location>
</feature>
<feature type="transmembrane region" description="Helical" evidence="7">
    <location>
        <begin position="112"/>
        <end position="132"/>
    </location>
</feature>
<evidence type="ECO:0000313" key="8">
    <source>
        <dbReference type="EMBL" id="KAL2323842.1"/>
    </source>
</evidence>
<evidence type="ECO:0000313" key="9">
    <source>
        <dbReference type="Proteomes" id="UP001603857"/>
    </source>
</evidence>
<feature type="transmembrane region" description="Helical" evidence="7">
    <location>
        <begin position="385"/>
        <end position="402"/>
    </location>
</feature>
<feature type="transmembrane region" description="Helical" evidence="7">
    <location>
        <begin position="274"/>
        <end position="296"/>
    </location>
</feature>
<feature type="transmembrane region" description="Helical" evidence="7">
    <location>
        <begin position="138"/>
        <end position="160"/>
    </location>
</feature>
<evidence type="ECO:0000256" key="3">
    <source>
        <dbReference type="ARBA" id="ARBA00022679"/>
    </source>
</evidence>
<feature type="transmembrane region" description="Helical" evidence="7">
    <location>
        <begin position="186"/>
        <end position="209"/>
    </location>
</feature>
<dbReference type="Proteomes" id="UP001603857">
    <property type="component" value="Unassembled WGS sequence"/>
</dbReference>
<keyword evidence="3" id="KW-0808">Transferase</keyword>
<comment type="subcellular location">
    <subcellularLocation>
        <location evidence="1">Plastid</location>
        <location evidence="1">Chloroplast membrane</location>
        <topology evidence="1">Multi-pass membrane protein</topology>
    </subcellularLocation>
</comment>
<evidence type="ECO:0000256" key="1">
    <source>
        <dbReference type="ARBA" id="ARBA00004508"/>
    </source>
</evidence>
<organism evidence="8 9">
    <name type="scientific">Flemingia macrophylla</name>
    <dbReference type="NCBI Taxonomy" id="520843"/>
    <lineage>
        <taxon>Eukaryota</taxon>
        <taxon>Viridiplantae</taxon>
        <taxon>Streptophyta</taxon>
        <taxon>Embryophyta</taxon>
        <taxon>Tracheophyta</taxon>
        <taxon>Spermatophyta</taxon>
        <taxon>Magnoliopsida</taxon>
        <taxon>eudicotyledons</taxon>
        <taxon>Gunneridae</taxon>
        <taxon>Pentapetalae</taxon>
        <taxon>rosids</taxon>
        <taxon>fabids</taxon>
        <taxon>Fabales</taxon>
        <taxon>Fabaceae</taxon>
        <taxon>Papilionoideae</taxon>
        <taxon>50 kb inversion clade</taxon>
        <taxon>NPAAA clade</taxon>
        <taxon>indigoferoid/millettioid clade</taxon>
        <taxon>Phaseoleae</taxon>
        <taxon>Flemingia</taxon>
    </lineage>
</organism>
<keyword evidence="6 7" id="KW-0472">Membrane</keyword>
<gene>
    <name evidence="8" type="ORF">Fmac_022900</name>
</gene>
<evidence type="ECO:0000256" key="5">
    <source>
        <dbReference type="ARBA" id="ARBA00022989"/>
    </source>
</evidence>